<dbReference type="InterPro" id="IPR038765">
    <property type="entry name" value="Papain-like_cys_pep_sf"/>
</dbReference>
<dbReference type="GO" id="GO:0008234">
    <property type="term" value="F:cysteine-type peptidase activity"/>
    <property type="evidence" value="ECO:0007669"/>
    <property type="project" value="UniProtKB-KW"/>
</dbReference>
<dbReference type="AlphaFoldDB" id="A0AAU7QTE0"/>
<protein>
    <submittedName>
        <fullName evidence="7">C40 family peptidase</fullName>
    </submittedName>
</protein>
<dbReference type="EMBL" id="CP157974">
    <property type="protein sequence ID" value="XBT79479.1"/>
    <property type="molecule type" value="Genomic_DNA"/>
</dbReference>
<feature type="region of interest" description="Disordered" evidence="5">
    <location>
        <begin position="104"/>
        <end position="175"/>
    </location>
</feature>
<dbReference type="Pfam" id="PF18348">
    <property type="entry name" value="SH3_16"/>
    <property type="match status" value="1"/>
</dbReference>
<keyword evidence="3" id="KW-0378">Hydrolase</keyword>
<dbReference type="InterPro" id="IPR051202">
    <property type="entry name" value="Peptidase_C40"/>
</dbReference>
<dbReference type="PROSITE" id="PS51935">
    <property type="entry name" value="NLPC_P60"/>
    <property type="match status" value="1"/>
</dbReference>
<dbReference type="Pfam" id="PF00877">
    <property type="entry name" value="NLPC_P60"/>
    <property type="match status" value="1"/>
</dbReference>
<feature type="compositionally biased region" description="Low complexity" evidence="5">
    <location>
        <begin position="153"/>
        <end position="173"/>
    </location>
</feature>
<dbReference type="Gene3D" id="3.90.1720.10">
    <property type="entry name" value="endopeptidase domain like (from Nostoc punctiforme)"/>
    <property type="match status" value="1"/>
</dbReference>
<dbReference type="GO" id="GO:0006508">
    <property type="term" value="P:proteolysis"/>
    <property type="evidence" value="ECO:0007669"/>
    <property type="project" value="UniProtKB-KW"/>
</dbReference>
<accession>A0AAU7QTE0</accession>
<evidence type="ECO:0000256" key="5">
    <source>
        <dbReference type="SAM" id="MobiDB-lite"/>
    </source>
</evidence>
<reference evidence="7" key="1">
    <citation type="submission" date="2024-06" db="EMBL/GenBank/DDBJ databases">
        <title>Micromonospora sp. strain HUAS YX12 genome sequences.</title>
        <authorList>
            <person name="Mo P."/>
        </authorList>
    </citation>
    <scope>NUCLEOTIDE SEQUENCE</scope>
    <source>
        <strain evidence="7">HUAS YX12</strain>
    </source>
</reference>
<sequence length="366" mass="37779">MAPQPGHRAVVRVPVATLWTAPEAVRPIDCPALAGSPDVAAWIAGMDRDQLVGDCVLTQLLLGEPVRVTETRPDGWVRVVALGQPAAKLGADGYPGWLRAAHLADPADADPPSTHPADAGPADPALSGTAPAGPVGTGSSGPGPSGSGPAGPVPAGSGSASSGSGPAGSGPAADRPLTVDVAHTALRAEPDGDAALTGVVLGTRLTPAGPPVDGRRPVRVPGRADPLWATEDDLVPLPAERPEAEKVLAVAERLRDLVYVWGGMSTDGIDCSGLVHLAWRRYGITLPRDADDQAAATSRVPLDAERPGDLYFFARPGRRIHHVGIVSAEPRGGRRRMLHACYLTRRVVEEELPADRIATLVGAHRV</sequence>
<gene>
    <name evidence="7" type="ORF">ABIH81_17520</name>
</gene>
<evidence type="ECO:0000259" key="6">
    <source>
        <dbReference type="PROSITE" id="PS51935"/>
    </source>
</evidence>
<evidence type="ECO:0000256" key="1">
    <source>
        <dbReference type="ARBA" id="ARBA00007074"/>
    </source>
</evidence>
<dbReference type="PANTHER" id="PTHR47053:SF1">
    <property type="entry name" value="MUREIN DD-ENDOPEPTIDASE MEPH-RELATED"/>
    <property type="match status" value="1"/>
</dbReference>
<dbReference type="InterPro" id="IPR041382">
    <property type="entry name" value="SH3_16"/>
</dbReference>
<dbReference type="RefSeq" id="WP_349875987.1">
    <property type="nucleotide sequence ID" value="NZ_CP157974.1"/>
</dbReference>
<dbReference type="SUPFAM" id="SSF54001">
    <property type="entry name" value="Cysteine proteinases"/>
    <property type="match status" value="1"/>
</dbReference>
<dbReference type="Gene3D" id="2.30.30.40">
    <property type="entry name" value="SH3 Domains"/>
    <property type="match status" value="1"/>
</dbReference>
<feature type="domain" description="NlpC/P60" evidence="6">
    <location>
        <begin position="241"/>
        <end position="366"/>
    </location>
</feature>
<proteinExistence type="inferred from homology"/>
<dbReference type="InterPro" id="IPR000064">
    <property type="entry name" value="NLP_P60_dom"/>
</dbReference>
<evidence type="ECO:0000313" key="7">
    <source>
        <dbReference type="EMBL" id="XBT79479.1"/>
    </source>
</evidence>
<organism evidence="7">
    <name type="scientific">Micromonospora sp. HUAS YX12</name>
    <dbReference type="NCBI Taxonomy" id="3156396"/>
    <lineage>
        <taxon>Bacteria</taxon>
        <taxon>Bacillati</taxon>
        <taxon>Actinomycetota</taxon>
        <taxon>Actinomycetes</taxon>
        <taxon>Micromonosporales</taxon>
        <taxon>Micromonosporaceae</taxon>
        <taxon>Micromonospora</taxon>
    </lineage>
</organism>
<evidence type="ECO:0000256" key="3">
    <source>
        <dbReference type="ARBA" id="ARBA00022801"/>
    </source>
</evidence>
<comment type="similarity">
    <text evidence="1">Belongs to the peptidase C40 family.</text>
</comment>
<evidence type="ECO:0000256" key="4">
    <source>
        <dbReference type="ARBA" id="ARBA00022807"/>
    </source>
</evidence>
<feature type="compositionally biased region" description="Low complexity" evidence="5">
    <location>
        <begin position="104"/>
        <end position="119"/>
    </location>
</feature>
<keyword evidence="4" id="KW-0788">Thiol protease</keyword>
<name>A0AAU7QTE0_9ACTN</name>
<evidence type="ECO:0000256" key="2">
    <source>
        <dbReference type="ARBA" id="ARBA00022670"/>
    </source>
</evidence>
<feature type="compositionally biased region" description="Gly residues" evidence="5">
    <location>
        <begin position="135"/>
        <end position="149"/>
    </location>
</feature>
<keyword evidence="2" id="KW-0645">Protease</keyword>
<dbReference type="PANTHER" id="PTHR47053">
    <property type="entry name" value="MUREIN DD-ENDOPEPTIDASE MEPH-RELATED"/>
    <property type="match status" value="1"/>
</dbReference>